<sequence length="39" mass="3962">MRLTARVIHKRQAGSLATTGPDLQMGGQGMAGHSPEGSG</sequence>
<evidence type="ECO:0000256" key="1">
    <source>
        <dbReference type="SAM" id="MobiDB-lite"/>
    </source>
</evidence>
<proteinExistence type="predicted"/>
<accession>A0A239JUZ5</accession>
<gene>
    <name evidence="2" type="ORF">SAMN05216252_11423</name>
</gene>
<dbReference type="EMBL" id="FZOF01000014">
    <property type="protein sequence ID" value="SNT09258.1"/>
    <property type="molecule type" value="Genomic_DNA"/>
</dbReference>
<dbReference type="Proteomes" id="UP000198280">
    <property type="component" value="Unassembled WGS sequence"/>
</dbReference>
<name>A0A239JUZ5_9ACTN</name>
<keyword evidence="3" id="KW-1185">Reference proteome</keyword>
<dbReference type="AlphaFoldDB" id="A0A239JUZ5"/>
<evidence type="ECO:0000313" key="3">
    <source>
        <dbReference type="Proteomes" id="UP000198280"/>
    </source>
</evidence>
<feature type="region of interest" description="Disordered" evidence="1">
    <location>
        <begin position="1"/>
        <end position="39"/>
    </location>
</feature>
<organism evidence="2 3">
    <name type="scientific">Actinacidiphila glaucinigra</name>
    <dbReference type="NCBI Taxonomy" id="235986"/>
    <lineage>
        <taxon>Bacteria</taxon>
        <taxon>Bacillati</taxon>
        <taxon>Actinomycetota</taxon>
        <taxon>Actinomycetes</taxon>
        <taxon>Kitasatosporales</taxon>
        <taxon>Streptomycetaceae</taxon>
        <taxon>Actinacidiphila</taxon>
    </lineage>
</organism>
<reference evidence="2 3" key="1">
    <citation type="submission" date="2017-06" db="EMBL/GenBank/DDBJ databases">
        <authorList>
            <person name="Kim H.J."/>
            <person name="Triplett B.A."/>
        </authorList>
    </citation>
    <scope>NUCLEOTIDE SEQUENCE [LARGE SCALE GENOMIC DNA]</scope>
    <source>
        <strain evidence="2 3">CGMCC 4.1858</strain>
    </source>
</reference>
<protein>
    <submittedName>
        <fullName evidence="2">Uncharacterized protein</fullName>
    </submittedName>
</protein>
<evidence type="ECO:0000313" key="2">
    <source>
        <dbReference type="EMBL" id="SNT09258.1"/>
    </source>
</evidence>